<dbReference type="InterPro" id="IPR020904">
    <property type="entry name" value="Sc_DH/Rdtase_CS"/>
</dbReference>
<organism evidence="16 17">
    <name type="scientific">Ciona intestinalis</name>
    <name type="common">Transparent sea squirt</name>
    <name type="synonym">Ascidia intestinalis</name>
    <dbReference type="NCBI Taxonomy" id="7719"/>
    <lineage>
        <taxon>Eukaryota</taxon>
        <taxon>Metazoa</taxon>
        <taxon>Chordata</taxon>
        <taxon>Tunicata</taxon>
        <taxon>Ascidiacea</taxon>
        <taxon>Phlebobranchia</taxon>
        <taxon>Cionidae</taxon>
        <taxon>Ciona</taxon>
    </lineage>
</organism>
<dbReference type="CDD" id="cd08939">
    <property type="entry name" value="KDSR-like_SDR_c"/>
    <property type="match status" value="1"/>
</dbReference>
<dbReference type="Gene3D" id="3.40.50.720">
    <property type="entry name" value="NAD(P)-binding Rossmann-like Domain"/>
    <property type="match status" value="1"/>
</dbReference>
<dbReference type="RefSeq" id="XP_002127644.1">
    <property type="nucleotide sequence ID" value="XM_002127608.4"/>
</dbReference>
<dbReference type="AlphaFoldDB" id="F6QEE3"/>
<dbReference type="EMBL" id="EAAA01001549">
    <property type="status" value="NOT_ANNOTATED_CDS"/>
    <property type="molecule type" value="Genomic_DNA"/>
</dbReference>
<dbReference type="GO" id="GO:0030148">
    <property type="term" value="P:sphingolipid biosynthetic process"/>
    <property type="evidence" value="ECO:0000318"/>
    <property type="project" value="GO_Central"/>
</dbReference>
<evidence type="ECO:0000256" key="11">
    <source>
        <dbReference type="ARBA" id="ARBA00026112"/>
    </source>
</evidence>
<dbReference type="Pfam" id="PF00106">
    <property type="entry name" value="adh_short"/>
    <property type="match status" value="1"/>
</dbReference>
<dbReference type="PANTHER" id="PTHR43550">
    <property type="entry name" value="3-KETODIHYDROSPHINGOSINE REDUCTASE"/>
    <property type="match status" value="1"/>
</dbReference>
<dbReference type="KEGG" id="cin:100178248"/>
<dbReference type="FunCoup" id="F6QEE3">
    <property type="interactions" value="95"/>
</dbReference>
<name>F6QEE3_CIOIN</name>
<dbReference type="PANTHER" id="PTHR43550:SF3">
    <property type="entry name" value="3-KETODIHYDROSPHINGOSINE REDUCTASE"/>
    <property type="match status" value="1"/>
</dbReference>
<gene>
    <name evidence="16" type="primary">LOC100178248</name>
</gene>
<keyword evidence="6" id="KW-0256">Endoplasmic reticulum</keyword>
<dbReference type="GO" id="GO:0006666">
    <property type="term" value="P:3-keto-sphinganine metabolic process"/>
    <property type="evidence" value="ECO:0000318"/>
    <property type="project" value="GO_Central"/>
</dbReference>
<accession>A0A1W2WA43</accession>
<dbReference type="PROSITE" id="PS00061">
    <property type="entry name" value="ADH_SHORT"/>
    <property type="match status" value="1"/>
</dbReference>
<evidence type="ECO:0000256" key="2">
    <source>
        <dbReference type="ARBA" id="ARBA00004760"/>
    </source>
</evidence>
<evidence type="ECO:0000256" key="4">
    <source>
        <dbReference type="ARBA" id="ARBA00006484"/>
    </source>
</evidence>
<reference evidence="16" key="3">
    <citation type="submission" date="2025-08" db="UniProtKB">
        <authorList>
            <consortium name="Ensembl"/>
        </authorList>
    </citation>
    <scope>IDENTIFICATION</scope>
</reference>
<dbReference type="InParanoid" id="F6QEE3"/>
<dbReference type="PRINTS" id="PR00080">
    <property type="entry name" value="SDRFAMILY"/>
</dbReference>
<keyword evidence="10" id="KW-0443">Lipid metabolism</keyword>
<comment type="pathway">
    <text evidence="2">Lipid metabolism; sphingolipid metabolism.</text>
</comment>
<comment type="catalytic activity">
    <reaction evidence="13">
        <text>sphinganine + NADP(+) = 3-oxosphinganine + NADPH + H(+)</text>
        <dbReference type="Rhea" id="RHEA:22640"/>
        <dbReference type="ChEBI" id="CHEBI:15378"/>
        <dbReference type="ChEBI" id="CHEBI:57783"/>
        <dbReference type="ChEBI" id="CHEBI:57817"/>
        <dbReference type="ChEBI" id="CHEBI:58299"/>
        <dbReference type="ChEBI" id="CHEBI:58349"/>
        <dbReference type="EC" id="1.1.1.102"/>
    </reaction>
    <physiologicalReaction direction="right-to-left" evidence="13">
        <dbReference type="Rhea" id="RHEA:22642"/>
    </physiologicalReaction>
</comment>
<evidence type="ECO:0000256" key="13">
    <source>
        <dbReference type="ARBA" id="ARBA00048930"/>
    </source>
</evidence>
<comment type="subcellular location">
    <subcellularLocation>
        <location evidence="1">Endoplasmic reticulum</location>
    </subcellularLocation>
</comment>
<dbReference type="HOGENOM" id="CLU_010194_3_2_1"/>
<dbReference type="EC" id="1.1.1.102" evidence="11"/>
<dbReference type="InterPro" id="IPR002347">
    <property type="entry name" value="SDR_fam"/>
</dbReference>
<keyword evidence="17" id="KW-1185">Reference proteome</keyword>
<evidence type="ECO:0000256" key="12">
    <source>
        <dbReference type="ARBA" id="ARBA00044737"/>
    </source>
</evidence>
<feature type="signal peptide" evidence="15">
    <location>
        <begin position="1"/>
        <end position="20"/>
    </location>
</feature>
<evidence type="ECO:0000256" key="3">
    <source>
        <dbReference type="ARBA" id="ARBA00004991"/>
    </source>
</evidence>
<dbReference type="GeneID" id="100178248"/>
<keyword evidence="15" id="KW-0732">Signal</keyword>
<dbReference type="SUPFAM" id="SSF51735">
    <property type="entry name" value="NAD(P)-binding Rossmann-fold domains"/>
    <property type="match status" value="1"/>
</dbReference>
<evidence type="ECO:0000256" key="8">
    <source>
        <dbReference type="ARBA" id="ARBA00022919"/>
    </source>
</evidence>
<evidence type="ECO:0000256" key="5">
    <source>
        <dbReference type="ARBA" id="ARBA00022741"/>
    </source>
</evidence>
<dbReference type="OMA" id="ICGVFEE"/>
<evidence type="ECO:0000256" key="9">
    <source>
        <dbReference type="ARBA" id="ARBA00023002"/>
    </source>
</evidence>
<dbReference type="STRING" id="7719.ENSCINP00000006463"/>
<keyword evidence="5" id="KW-0547">Nucleotide-binding</keyword>
<evidence type="ECO:0000313" key="16">
    <source>
        <dbReference type="Ensembl" id="ENSCINP00000006463.3"/>
    </source>
</evidence>
<dbReference type="GO" id="GO:0000166">
    <property type="term" value="F:nucleotide binding"/>
    <property type="evidence" value="ECO:0007669"/>
    <property type="project" value="UniProtKB-KW"/>
</dbReference>
<dbReference type="Proteomes" id="UP000008144">
    <property type="component" value="Chromosome 2"/>
</dbReference>
<evidence type="ECO:0000256" key="14">
    <source>
        <dbReference type="RuleBase" id="RU000363"/>
    </source>
</evidence>
<dbReference type="InterPro" id="IPR036291">
    <property type="entry name" value="NAD(P)-bd_dom_sf"/>
</dbReference>
<protein>
    <recommendedName>
        <fullName evidence="11">3-dehydrosphinganine reductase</fullName>
        <ecNumber evidence="11">1.1.1.102</ecNumber>
    </recommendedName>
</protein>
<dbReference type="GeneTree" id="ENSGT00940000156961"/>
<comment type="function">
    <text evidence="12">Catalyzes the reduction of 3'-oxosphinganine (3-ketodihydrosphingosine/KDS) to sphinganine (dihydrosphingosine/DHS), the second step of de novo sphingolipid biosynthesis.</text>
</comment>
<reference evidence="16" key="4">
    <citation type="submission" date="2025-09" db="UniProtKB">
        <authorList>
            <consortium name="Ensembl"/>
        </authorList>
    </citation>
    <scope>IDENTIFICATION</scope>
</reference>
<dbReference type="GO" id="GO:0005789">
    <property type="term" value="C:endoplasmic reticulum membrane"/>
    <property type="evidence" value="ECO:0000318"/>
    <property type="project" value="GO_Central"/>
</dbReference>
<dbReference type="InterPro" id="IPR045022">
    <property type="entry name" value="KDSR-like"/>
</dbReference>
<reference evidence="16" key="2">
    <citation type="journal article" date="2008" name="Genome Biol.">
        <title>Improved genome assembly and evidence-based global gene model set for the chordate Ciona intestinalis: new insight into intron and operon populations.</title>
        <authorList>
            <person name="Satou Y."/>
            <person name="Mineta K."/>
            <person name="Ogasawara M."/>
            <person name="Sasakura Y."/>
            <person name="Shoguchi E."/>
            <person name="Ueno K."/>
            <person name="Yamada L."/>
            <person name="Matsumoto J."/>
            <person name="Wasserscheid J."/>
            <person name="Dewar K."/>
            <person name="Wiley G.B."/>
            <person name="Macmil S.L."/>
            <person name="Roe B.A."/>
            <person name="Zeller R.W."/>
            <person name="Hastings K.E."/>
            <person name="Lemaire P."/>
            <person name="Lindquist E."/>
            <person name="Endo T."/>
            <person name="Hotta K."/>
            <person name="Inaba K."/>
        </authorList>
    </citation>
    <scope>NUCLEOTIDE SEQUENCE [LARGE SCALE GENOMIC DNA]</scope>
    <source>
        <strain evidence="16">wild type</strain>
    </source>
</reference>
<dbReference type="Ensembl" id="ENSCINT00000006463.3">
    <property type="protein sequence ID" value="ENSCINP00000006463.3"/>
    <property type="gene ID" value="ENSCING00000003162.3"/>
</dbReference>
<comment type="pathway">
    <text evidence="3">Sphingolipid metabolism.</text>
</comment>
<reference evidence="17" key="1">
    <citation type="journal article" date="2002" name="Science">
        <title>The draft genome of Ciona intestinalis: insights into chordate and vertebrate origins.</title>
        <authorList>
            <person name="Dehal P."/>
            <person name="Satou Y."/>
            <person name="Campbell R.K."/>
            <person name="Chapman J."/>
            <person name="Degnan B."/>
            <person name="De Tomaso A."/>
            <person name="Davidson B."/>
            <person name="Di Gregorio A."/>
            <person name="Gelpke M."/>
            <person name="Goodstein D.M."/>
            <person name="Harafuji N."/>
            <person name="Hastings K.E."/>
            <person name="Ho I."/>
            <person name="Hotta K."/>
            <person name="Huang W."/>
            <person name="Kawashima T."/>
            <person name="Lemaire P."/>
            <person name="Martinez D."/>
            <person name="Meinertzhagen I.A."/>
            <person name="Necula S."/>
            <person name="Nonaka M."/>
            <person name="Putnam N."/>
            <person name="Rash S."/>
            <person name="Saiga H."/>
            <person name="Satake M."/>
            <person name="Terry A."/>
            <person name="Yamada L."/>
            <person name="Wang H.G."/>
            <person name="Awazu S."/>
            <person name="Azumi K."/>
            <person name="Boore J."/>
            <person name="Branno M."/>
            <person name="Chin-Bow S."/>
            <person name="DeSantis R."/>
            <person name="Doyle S."/>
            <person name="Francino P."/>
            <person name="Keys D.N."/>
            <person name="Haga S."/>
            <person name="Hayashi H."/>
            <person name="Hino K."/>
            <person name="Imai K.S."/>
            <person name="Inaba K."/>
            <person name="Kano S."/>
            <person name="Kobayashi K."/>
            <person name="Kobayashi M."/>
            <person name="Lee B.I."/>
            <person name="Makabe K.W."/>
            <person name="Manohar C."/>
            <person name="Matassi G."/>
            <person name="Medina M."/>
            <person name="Mochizuki Y."/>
            <person name="Mount S."/>
            <person name="Morishita T."/>
            <person name="Miura S."/>
            <person name="Nakayama A."/>
            <person name="Nishizaka S."/>
            <person name="Nomoto H."/>
            <person name="Ohta F."/>
            <person name="Oishi K."/>
            <person name="Rigoutsos I."/>
            <person name="Sano M."/>
            <person name="Sasaki A."/>
            <person name="Sasakura Y."/>
            <person name="Shoguchi E."/>
            <person name="Shin-i T."/>
            <person name="Spagnuolo A."/>
            <person name="Stainier D."/>
            <person name="Suzuki M.M."/>
            <person name="Tassy O."/>
            <person name="Takatori N."/>
            <person name="Tokuoka M."/>
            <person name="Yagi K."/>
            <person name="Yoshizaki F."/>
            <person name="Wada S."/>
            <person name="Zhang C."/>
            <person name="Hyatt P.D."/>
            <person name="Larimer F."/>
            <person name="Detter C."/>
            <person name="Doggett N."/>
            <person name="Glavina T."/>
            <person name="Hawkins T."/>
            <person name="Richardson P."/>
            <person name="Lucas S."/>
            <person name="Kohara Y."/>
            <person name="Levine M."/>
            <person name="Satoh N."/>
            <person name="Rokhsar D.S."/>
        </authorList>
    </citation>
    <scope>NUCLEOTIDE SEQUENCE [LARGE SCALE GENOMIC DNA]</scope>
</reference>
<dbReference type="GO" id="GO:0047560">
    <property type="term" value="F:3-dehydrosphinganine reductase activity"/>
    <property type="evidence" value="ECO:0000318"/>
    <property type="project" value="GO_Central"/>
</dbReference>
<dbReference type="FunFam" id="3.40.50.720:FF:000165">
    <property type="entry name" value="3-ketodihydrosphingosine reductase"/>
    <property type="match status" value="1"/>
</dbReference>
<evidence type="ECO:0000256" key="10">
    <source>
        <dbReference type="ARBA" id="ARBA00023098"/>
    </source>
</evidence>
<evidence type="ECO:0000256" key="7">
    <source>
        <dbReference type="ARBA" id="ARBA00022857"/>
    </source>
</evidence>
<feature type="chain" id="PRO_5014089887" description="3-dehydrosphinganine reductase" evidence="15">
    <location>
        <begin position="21"/>
        <end position="331"/>
    </location>
</feature>
<sequence length="331" mass="35753">MLFLILIPVVIVVLVLIVSSRPSRLNLTGAHVMVTGGSSGIGLEVAKECARQGGFVSLVARNEQRLKQAKSEVEEHLKGGGDRQCVTILPLDVSESYGKVQEGIRKVEEKLGPVDVLVNCAGVSHAEVFEDTPAEKFEWLMKINYLGSVYCTKAVVSGMKLRKKGRIAFVSSQAGQTGVFGYTGYAATKFALRGLAETLQMEIKPYNMAVTISFPPDTDTPGFHSEDDTKPEETRLISETAGLFSAEVVAKSLVRDIVRGEFVNTIGLDGFILGNLTVGMAPCNSVVSATLQVILMSPLRIVALAYLKSFDVIVAKCARKKDLPEADDKLQ</sequence>
<comment type="similarity">
    <text evidence="4 14">Belongs to the short-chain dehydrogenases/reductases (SDR) family.</text>
</comment>
<keyword evidence="8" id="KW-0746">Sphingolipid metabolism</keyword>
<dbReference type="OrthoDB" id="37659at2759"/>
<evidence type="ECO:0000256" key="15">
    <source>
        <dbReference type="SAM" id="SignalP"/>
    </source>
</evidence>
<dbReference type="PRINTS" id="PR00081">
    <property type="entry name" value="GDHRDH"/>
</dbReference>
<evidence type="ECO:0000256" key="1">
    <source>
        <dbReference type="ARBA" id="ARBA00004240"/>
    </source>
</evidence>
<accession>F6QEE3</accession>
<keyword evidence="9" id="KW-0560">Oxidoreductase</keyword>
<keyword evidence="7" id="KW-0521">NADP</keyword>
<proteinExistence type="inferred from homology"/>
<evidence type="ECO:0000313" key="17">
    <source>
        <dbReference type="Proteomes" id="UP000008144"/>
    </source>
</evidence>
<evidence type="ECO:0000256" key="6">
    <source>
        <dbReference type="ARBA" id="ARBA00022824"/>
    </source>
</evidence>